<comment type="caution">
    <text evidence="1">The sequence shown here is derived from an EMBL/GenBank/DDBJ whole genome shotgun (WGS) entry which is preliminary data.</text>
</comment>
<sequence length="302" mass="35632">MRKFILFLQAMSFLEIKNEHTMKSSLNDILTEIKSFEKKVSEETTNLIDESYKVSTYLRELLFKIKNELLKVGFKDDSEEINFFKNIKPQILGKLIYYNKVFRIETSCPVNDGKMYHNFFSNELEELKQEYKEHICNSDFYRYYRSGRTDKDNEFFMLGKINYHNGLNSFVFEIDTSFSTYYDYKIARIIANELLYAYLLAKTNPDQNSNSILQNPESVKDIFWTDSKNALIELIYALYVSGAISHGKIGIRKISLAFHILFRTPLGDIHHAFHRMKERTGSRTVFLDKLKAALEEYMDKDL</sequence>
<organism evidence="1 2">
    <name type="scientific">Flavobacterium flevense</name>
    <dbReference type="NCBI Taxonomy" id="983"/>
    <lineage>
        <taxon>Bacteria</taxon>
        <taxon>Pseudomonadati</taxon>
        <taxon>Bacteroidota</taxon>
        <taxon>Flavobacteriia</taxon>
        <taxon>Flavobacteriales</taxon>
        <taxon>Flavobacteriaceae</taxon>
        <taxon>Flavobacterium</taxon>
    </lineage>
</organism>
<keyword evidence="2" id="KW-1185">Reference proteome</keyword>
<name>A0A4Y4B049_9FLAO</name>
<evidence type="ECO:0008006" key="3">
    <source>
        <dbReference type="Google" id="ProtNLM"/>
    </source>
</evidence>
<evidence type="ECO:0000313" key="1">
    <source>
        <dbReference type="EMBL" id="GEC73818.1"/>
    </source>
</evidence>
<accession>A0A4Y4B049</accession>
<dbReference type="Proteomes" id="UP000316775">
    <property type="component" value="Unassembled WGS sequence"/>
</dbReference>
<dbReference type="STRING" id="983.SAMN05443543_1241"/>
<dbReference type="InterPro" id="IPR018534">
    <property type="entry name" value="Tet_reg_excision_RteC"/>
</dbReference>
<evidence type="ECO:0000313" key="2">
    <source>
        <dbReference type="Proteomes" id="UP000316775"/>
    </source>
</evidence>
<proteinExistence type="predicted"/>
<dbReference type="AlphaFoldDB" id="A0A4Y4B049"/>
<gene>
    <name evidence="1" type="ORF">FFL01_33570</name>
</gene>
<reference evidence="1 2" key="1">
    <citation type="submission" date="2019-06" db="EMBL/GenBank/DDBJ databases">
        <title>Whole genome shotgun sequence of Flavobacterium flevense NBRC 14960.</title>
        <authorList>
            <person name="Hosoyama A."/>
            <person name="Uohara A."/>
            <person name="Ohji S."/>
            <person name="Ichikawa N."/>
        </authorList>
    </citation>
    <scope>NUCLEOTIDE SEQUENCE [LARGE SCALE GENOMIC DNA]</scope>
    <source>
        <strain evidence="1 2">NBRC 14960</strain>
    </source>
</reference>
<protein>
    <recommendedName>
        <fullName evidence="3">Tetracycline regulation of excision, RteC</fullName>
    </recommendedName>
</protein>
<dbReference type="EMBL" id="BJNP01000075">
    <property type="protein sequence ID" value="GEC73818.1"/>
    <property type="molecule type" value="Genomic_DNA"/>
</dbReference>
<dbReference type="Pfam" id="PF09357">
    <property type="entry name" value="RteC"/>
    <property type="match status" value="1"/>
</dbReference>